<sequence length="433" mass="49486">MVEKHLRELLSEDQEPFHLKHYISERRRQLRRPSPNTTLQRMKNKFPLNKCFLQKARKSPLASPKKSPLRPSNAKTAAVLLEAALKIKKYSKAKPNKASGLLGSVLKRLTSRKREDDDVGVGEVVGSYEAGFTCSCNGRPSSAVWSETNEDKSLDMETCSSAHSFDEDIHFLNHHAFFSPSPFQPTPSHTTPPPSPTPHNTQDKEINGADGVNKFQSGEDEEDKEQCSPVSVLDPPFDDDDDENDYDGEHGFDMDCSYANVQRTKQHLLDRLRRFEKLAELDPVELEKRMLDQEDCEYETFMEEDDDVDNETTSEENGLGEKVFEILCHASVQDIQQTPEDLKRLVYDLIKEEETEVNSSEESNMVVIRRVCRRLDLWKEVESNTIDMMIEEDFSREEGRWKKNAEHTGELAGELELAIFGLLVDELSEELVC</sequence>
<comment type="caution">
    <text evidence="2">The sequence shown here is derived from an EMBL/GenBank/DDBJ whole genome shotgun (WGS) entry which is preliminary data.</text>
</comment>
<keyword evidence="3" id="KW-1185">Reference proteome</keyword>
<evidence type="ECO:0000313" key="2">
    <source>
        <dbReference type="EMBL" id="KAK7392572.1"/>
    </source>
</evidence>
<name>A0AAN9XHA0_PSOTE</name>
<proteinExistence type="predicted"/>
<feature type="compositionally biased region" description="Acidic residues" evidence="1">
    <location>
        <begin position="236"/>
        <end position="246"/>
    </location>
</feature>
<dbReference type="Proteomes" id="UP001386955">
    <property type="component" value="Unassembled WGS sequence"/>
</dbReference>
<dbReference type="EMBL" id="JAYMYS010000005">
    <property type="protein sequence ID" value="KAK7392572.1"/>
    <property type="molecule type" value="Genomic_DNA"/>
</dbReference>
<dbReference type="PANTHER" id="PTHR33623">
    <property type="entry name" value="OS04G0572500 PROTEIN"/>
    <property type="match status" value="1"/>
</dbReference>
<dbReference type="AlphaFoldDB" id="A0AAN9XHA0"/>
<evidence type="ECO:0000313" key="3">
    <source>
        <dbReference type="Proteomes" id="UP001386955"/>
    </source>
</evidence>
<accession>A0AAN9XHA0</accession>
<reference evidence="2 3" key="1">
    <citation type="submission" date="2024-01" db="EMBL/GenBank/DDBJ databases">
        <title>The genomes of 5 underutilized Papilionoideae crops provide insights into root nodulation and disease resistanc.</title>
        <authorList>
            <person name="Jiang F."/>
        </authorList>
    </citation>
    <scope>NUCLEOTIDE SEQUENCE [LARGE SCALE GENOMIC DNA]</scope>
    <source>
        <strain evidence="2">DUOXIRENSHENG_FW03</strain>
        <tissue evidence="2">Leaves</tissue>
    </source>
</reference>
<evidence type="ECO:0000256" key="1">
    <source>
        <dbReference type="SAM" id="MobiDB-lite"/>
    </source>
</evidence>
<gene>
    <name evidence="2" type="ORF">VNO78_21015</name>
</gene>
<evidence type="ECO:0008006" key="4">
    <source>
        <dbReference type="Google" id="ProtNLM"/>
    </source>
</evidence>
<protein>
    <recommendedName>
        <fullName evidence="4">DUF4378 domain-containing protein</fullName>
    </recommendedName>
</protein>
<feature type="compositionally biased region" description="Pro residues" evidence="1">
    <location>
        <begin position="182"/>
        <end position="197"/>
    </location>
</feature>
<feature type="region of interest" description="Disordered" evidence="1">
    <location>
        <begin position="180"/>
        <end position="251"/>
    </location>
</feature>
<organism evidence="2 3">
    <name type="scientific">Psophocarpus tetragonolobus</name>
    <name type="common">Winged bean</name>
    <name type="synonym">Dolichos tetragonolobus</name>
    <dbReference type="NCBI Taxonomy" id="3891"/>
    <lineage>
        <taxon>Eukaryota</taxon>
        <taxon>Viridiplantae</taxon>
        <taxon>Streptophyta</taxon>
        <taxon>Embryophyta</taxon>
        <taxon>Tracheophyta</taxon>
        <taxon>Spermatophyta</taxon>
        <taxon>Magnoliopsida</taxon>
        <taxon>eudicotyledons</taxon>
        <taxon>Gunneridae</taxon>
        <taxon>Pentapetalae</taxon>
        <taxon>rosids</taxon>
        <taxon>fabids</taxon>
        <taxon>Fabales</taxon>
        <taxon>Fabaceae</taxon>
        <taxon>Papilionoideae</taxon>
        <taxon>50 kb inversion clade</taxon>
        <taxon>NPAAA clade</taxon>
        <taxon>indigoferoid/millettioid clade</taxon>
        <taxon>Phaseoleae</taxon>
        <taxon>Psophocarpus</taxon>
    </lineage>
</organism>
<dbReference type="PANTHER" id="PTHR33623:SF5">
    <property type="entry name" value="HISTONE-LYSINE N-METHYLTRANSFERASE SETD1B-LIKE PROTEIN"/>
    <property type="match status" value="1"/>
</dbReference>